<accession>A0A6G1E4D1</accession>
<sequence length="119" mass="13559">MNKANVVRQLAHQESRSCRCLGANIVIAVVLGYLHLLLLQERDLGAQVHAERSELQPLRHGQRLVLQRRGEECVQIVLNLAQQEDSYERSLEVEDAAEARRDHQLVYEVRQLPGLISNS</sequence>
<name>A0A6G1E4D1_9ORYZ</name>
<keyword evidence="1" id="KW-0812">Transmembrane</keyword>
<dbReference type="Proteomes" id="UP000479710">
    <property type="component" value="Unassembled WGS sequence"/>
</dbReference>
<reference evidence="2 3" key="1">
    <citation type="submission" date="2019-11" db="EMBL/GenBank/DDBJ databases">
        <title>Whole genome sequence of Oryza granulata.</title>
        <authorList>
            <person name="Li W."/>
        </authorList>
    </citation>
    <scope>NUCLEOTIDE SEQUENCE [LARGE SCALE GENOMIC DNA]</scope>
    <source>
        <strain evidence="3">cv. Menghai</strain>
        <tissue evidence="2">Leaf</tissue>
    </source>
</reference>
<evidence type="ECO:0000313" key="2">
    <source>
        <dbReference type="EMBL" id="KAF0919638.1"/>
    </source>
</evidence>
<keyword evidence="1" id="KW-1133">Transmembrane helix</keyword>
<evidence type="ECO:0000256" key="1">
    <source>
        <dbReference type="SAM" id="Phobius"/>
    </source>
</evidence>
<keyword evidence="1" id="KW-0472">Membrane</keyword>
<gene>
    <name evidence="2" type="ORF">E2562_030752</name>
</gene>
<proteinExistence type="predicted"/>
<dbReference type="AlphaFoldDB" id="A0A6G1E4D1"/>
<evidence type="ECO:0000313" key="3">
    <source>
        <dbReference type="Proteomes" id="UP000479710"/>
    </source>
</evidence>
<protein>
    <submittedName>
        <fullName evidence="2">Uncharacterized protein</fullName>
    </submittedName>
</protein>
<comment type="caution">
    <text evidence="2">The sequence shown here is derived from an EMBL/GenBank/DDBJ whole genome shotgun (WGS) entry which is preliminary data.</text>
</comment>
<dbReference type="EMBL" id="SPHZ02000005">
    <property type="protein sequence ID" value="KAF0919638.1"/>
    <property type="molecule type" value="Genomic_DNA"/>
</dbReference>
<keyword evidence="3" id="KW-1185">Reference proteome</keyword>
<feature type="transmembrane region" description="Helical" evidence="1">
    <location>
        <begin position="21"/>
        <end position="39"/>
    </location>
</feature>
<organism evidence="2 3">
    <name type="scientific">Oryza meyeriana var. granulata</name>
    <dbReference type="NCBI Taxonomy" id="110450"/>
    <lineage>
        <taxon>Eukaryota</taxon>
        <taxon>Viridiplantae</taxon>
        <taxon>Streptophyta</taxon>
        <taxon>Embryophyta</taxon>
        <taxon>Tracheophyta</taxon>
        <taxon>Spermatophyta</taxon>
        <taxon>Magnoliopsida</taxon>
        <taxon>Liliopsida</taxon>
        <taxon>Poales</taxon>
        <taxon>Poaceae</taxon>
        <taxon>BOP clade</taxon>
        <taxon>Oryzoideae</taxon>
        <taxon>Oryzeae</taxon>
        <taxon>Oryzinae</taxon>
        <taxon>Oryza</taxon>
        <taxon>Oryza meyeriana</taxon>
    </lineage>
</organism>